<sequence>MHARFKPWLLALGLSCVSIPVSVQFWQAHKTSLQEQALQRTDIPFLQHMTIHHDQAITMAQIMAGKSTGMVNSLARQIEHTQRSETGMFKAWLMLWNAEPLPRHINMDWMSHNATADETLYITRCKATDGGMEGLATVAQLNELATAQPGDAQRLFVSLMIAHHESALPMLAYAAREAHTPAVRQTAQAMWAEQRKELLTLQALRNAHSAAQ</sequence>
<organism evidence="2 3">
    <name type="scientific">Limnobacter humi</name>
    <dbReference type="NCBI Taxonomy" id="1778671"/>
    <lineage>
        <taxon>Bacteria</taxon>
        <taxon>Pseudomonadati</taxon>
        <taxon>Pseudomonadota</taxon>
        <taxon>Betaproteobacteria</taxon>
        <taxon>Burkholderiales</taxon>
        <taxon>Burkholderiaceae</taxon>
        <taxon>Limnobacter</taxon>
    </lineage>
</organism>
<accession>A0ABT1WG05</accession>
<comment type="caution">
    <text evidence="2">The sequence shown here is derived from an EMBL/GenBank/DDBJ whole genome shotgun (WGS) entry which is preliminary data.</text>
</comment>
<dbReference type="PANTHER" id="PTHR36933">
    <property type="entry name" value="SLL0788 PROTEIN"/>
    <property type="match status" value="1"/>
</dbReference>
<gene>
    <name evidence="2" type="ORF">NQT62_07660</name>
</gene>
<proteinExistence type="predicted"/>
<evidence type="ECO:0000259" key="1">
    <source>
        <dbReference type="Pfam" id="PF03713"/>
    </source>
</evidence>
<protein>
    <submittedName>
        <fullName evidence="2">DUF305 domain-containing protein</fullName>
    </submittedName>
</protein>
<dbReference type="Pfam" id="PF03713">
    <property type="entry name" value="DUF305"/>
    <property type="match status" value="1"/>
</dbReference>
<dbReference type="PANTHER" id="PTHR36933:SF1">
    <property type="entry name" value="SLL0788 PROTEIN"/>
    <property type="match status" value="1"/>
</dbReference>
<dbReference type="Gene3D" id="1.20.1260.10">
    <property type="match status" value="1"/>
</dbReference>
<dbReference type="InterPro" id="IPR012347">
    <property type="entry name" value="Ferritin-like"/>
</dbReference>
<dbReference type="RefSeq" id="WP_256764079.1">
    <property type="nucleotide sequence ID" value="NZ_JANIGO010000002.1"/>
</dbReference>
<feature type="domain" description="DUF305" evidence="1">
    <location>
        <begin position="42"/>
        <end position="204"/>
    </location>
</feature>
<evidence type="ECO:0000313" key="3">
    <source>
        <dbReference type="Proteomes" id="UP001204142"/>
    </source>
</evidence>
<name>A0ABT1WG05_9BURK</name>
<dbReference type="EMBL" id="JANIGO010000002">
    <property type="protein sequence ID" value="MCQ8896309.1"/>
    <property type="molecule type" value="Genomic_DNA"/>
</dbReference>
<evidence type="ECO:0000313" key="2">
    <source>
        <dbReference type="EMBL" id="MCQ8896309.1"/>
    </source>
</evidence>
<dbReference type="InterPro" id="IPR005183">
    <property type="entry name" value="DUF305_CopM-like"/>
</dbReference>
<reference evidence="2 3" key="1">
    <citation type="submission" date="2022-07" db="EMBL/GenBank/DDBJ databases">
        <authorList>
            <person name="Xamxidin M."/>
            <person name="Wu M."/>
        </authorList>
    </citation>
    <scope>NUCLEOTIDE SEQUENCE [LARGE SCALE GENOMIC DNA]</scope>
    <source>
        <strain evidence="2 3">NBRC 111650</strain>
    </source>
</reference>
<dbReference type="Proteomes" id="UP001204142">
    <property type="component" value="Unassembled WGS sequence"/>
</dbReference>
<keyword evidence="3" id="KW-1185">Reference proteome</keyword>